<dbReference type="EMBL" id="JAJBZT010000010">
    <property type="protein sequence ID" value="MCB6184867.1"/>
    <property type="molecule type" value="Genomic_DNA"/>
</dbReference>
<accession>A0ABS8D9H1</accession>
<gene>
    <name evidence="1" type="ORF">LIN78_15065</name>
</gene>
<comment type="caution">
    <text evidence="1">The sequence shown here is derived from an EMBL/GenBank/DDBJ whole genome shotgun (WGS) entry which is preliminary data.</text>
</comment>
<evidence type="ECO:0000313" key="1">
    <source>
        <dbReference type="EMBL" id="MCB6184867.1"/>
    </source>
</evidence>
<protein>
    <submittedName>
        <fullName evidence="1">DUF4288 domain-containing protein</fullName>
    </submittedName>
</protein>
<name>A0ABS8D9H1_9NEIS</name>
<organism evidence="1 2">
    <name type="scientific">Leeia speluncae</name>
    <dbReference type="NCBI Taxonomy" id="2884804"/>
    <lineage>
        <taxon>Bacteria</taxon>
        <taxon>Pseudomonadati</taxon>
        <taxon>Pseudomonadota</taxon>
        <taxon>Betaproteobacteria</taxon>
        <taxon>Neisseriales</taxon>
        <taxon>Leeiaceae</taxon>
        <taxon>Leeia</taxon>
    </lineage>
</organism>
<evidence type="ECO:0000313" key="2">
    <source>
        <dbReference type="Proteomes" id="UP001165395"/>
    </source>
</evidence>
<sequence>MTWFAASIVLATHPLDQPDGPYQVQENIVLFEAPSRSLALKKAAEHGYKETIVDDDFVVNGVLAKKHFAGIRKLINILNPYPLDQDEDQPTTGTEITNTTFEIANPDDLSAFTKGEVITLKYID</sequence>
<proteinExistence type="predicted"/>
<dbReference type="Proteomes" id="UP001165395">
    <property type="component" value="Unassembled WGS sequence"/>
</dbReference>
<reference evidence="1" key="1">
    <citation type="submission" date="2021-10" db="EMBL/GenBank/DDBJ databases">
        <title>The complete genome sequence of Leeia sp. TBRC 13508.</title>
        <authorList>
            <person name="Charoenyingcharoen P."/>
            <person name="Yukphan P."/>
        </authorList>
    </citation>
    <scope>NUCLEOTIDE SEQUENCE</scope>
    <source>
        <strain evidence="1">TBRC 13508</strain>
    </source>
</reference>
<keyword evidence="2" id="KW-1185">Reference proteome</keyword>
<dbReference type="RefSeq" id="WP_227181687.1">
    <property type="nucleotide sequence ID" value="NZ_JAJBZT010000010.1"/>
</dbReference>